<accession>A0A0L7QU62</accession>
<evidence type="ECO:0000256" key="1">
    <source>
        <dbReference type="SAM" id="SignalP"/>
    </source>
</evidence>
<proteinExistence type="predicted"/>
<dbReference type="Proteomes" id="UP000053825">
    <property type="component" value="Unassembled WGS sequence"/>
</dbReference>
<feature type="chain" id="PRO_5005574888" description="Chitin-binding type-4 domain-containing protein" evidence="1">
    <location>
        <begin position="23"/>
        <end position="214"/>
    </location>
</feature>
<gene>
    <name evidence="3" type="ORF">WH47_05885</name>
</gene>
<dbReference type="AlphaFoldDB" id="A0A0L7QU62"/>
<dbReference type="Pfam" id="PF03067">
    <property type="entry name" value="LPMO_10"/>
    <property type="match status" value="1"/>
</dbReference>
<dbReference type="EMBL" id="KQ414741">
    <property type="protein sequence ID" value="KOC61996.1"/>
    <property type="molecule type" value="Genomic_DNA"/>
</dbReference>
<feature type="signal peptide" evidence="1">
    <location>
        <begin position="1"/>
        <end position="22"/>
    </location>
</feature>
<evidence type="ECO:0000259" key="2">
    <source>
        <dbReference type="Pfam" id="PF03067"/>
    </source>
</evidence>
<organism evidence="3 4">
    <name type="scientific">Habropoda laboriosa</name>
    <dbReference type="NCBI Taxonomy" id="597456"/>
    <lineage>
        <taxon>Eukaryota</taxon>
        <taxon>Metazoa</taxon>
        <taxon>Ecdysozoa</taxon>
        <taxon>Arthropoda</taxon>
        <taxon>Hexapoda</taxon>
        <taxon>Insecta</taxon>
        <taxon>Pterygota</taxon>
        <taxon>Neoptera</taxon>
        <taxon>Endopterygota</taxon>
        <taxon>Hymenoptera</taxon>
        <taxon>Apocrita</taxon>
        <taxon>Aculeata</taxon>
        <taxon>Apoidea</taxon>
        <taxon>Anthophila</taxon>
        <taxon>Apidae</taxon>
        <taxon>Habropoda</taxon>
    </lineage>
</organism>
<evidence type="ECO:0000313" key="4">
    <source>
        <dbReference type="Proteomes" id="UP000053825"/>
    </source>
</evidence>
<name>A0A0L7QU62_9HYME</name>
<keyword evidence="4" id="KW-1185">Reference proteome</keyword>
<protein>
    <recommendedName>
        <fullName evidence="2">Chitin-binding type-4 domain-containing protein</fullName>
    </recommendedName>
</protein>
<keyword evidence="1" id="KW-0732">Signal</keyword>
<reference evidence="3 4" key="1">
    <citation type="submission" date="2015-07" db="EMBL/GenBank/DDBJ databases">
        <title>The genome of Habropoda laboriosa.</title>
        <authorList>
            <person name="Pan H."/>
            <person name="Kapheim K."/>
        </authorList>
    </citation>
    <scope>NUCLEOTIDE SEQUENCE [LARGE SCALE GENOMIC DNA]</scope>
    <source>
        <strain evidence="3">0110345459</strain>
    </source>
</reference>
<evidence type="ECO:0000313" key="3">
    <source>
        <dbReference type="EMBL" id="KOC61996.1"/>
    </source>
</evidence>
<feature type="domain" description="Chitin-binding type-4" evidence="2">
    <location>
        <begin position="23"/>
        <end position="210"/>
    </location>
</feature>
<sequence>MAFVKFLLITCLLGIALREIHGHGMMMDPVSRSSAWRKGYPVEPNYTDNQLFCGGYNVQYNQNHGKCGECGDDYAMPRPRPNENGGIYGLGISVRNYTVGQIVNVKVKLTANHLGTFRFHLLELHNIHHVETEEGFDEYPLKLADGGYEVQVPSTKMDFDIPVRLPAELVCEHCVLRWTYRAGNNWGDCDDGTSRLGCGPQETFRNCADVSISV</sequence>
<dbReference type="STRING" id="597456.A0A0L7QU62"/>
<dbReference type="OrthoDB" id="64893at2759"/>
<dbReference type="InterPro" id="IPR004302">
    <property type="entry name" value="Cellulose/chitin-bd_N"/>
</dbReference>